<dbReference type="Gene3D" id="2.130.10.10">
    <property type="entry name" value="YVTN repeat-like/Quinoprotein amine dehydrogenase"/>
    <property type="match status" value="1"/>
</dbReference>
<gene>
    <name evidence="2" type="ORF">WKW80_16885</name>
</gene>
<dbReference type="NCBIfam" id="TIGR03118">
    <property type="entry name" value="PEPCTERM_chp_1"/>
    <property type="match status" value="1"/>
</dbReference>
<reference evidence="2 3" key="1">
    <citation type="submission" date="2024-03" db="EMBL/GenBank/DDBJ databases">
        <title>Novel species of the genus Variovorax.</title>
        <authorList>
            <person name="Liu Q."/>
            <person name="Xin Y.-H."/>
        </authorList>
    </citation>
    <scope>NUCLEOTIDE SEQUENCE [LARGE SCALE GENOMIC DNA]</scope>
    <source>
        <strain evidence="2 3">KACC 18501</strain>
    </source>
</reference>
<organism evidence="2 3">
    <name type="scientific">Variovorax humicola</name>
    <dbReference type="NCBI Taxonomy" id="1769758"/>
    <lineage>
        <taxon>Bacteria</taxon>
        <taxon>Pseudomonadati</taxon>
        <taxon>Pseudomonadota</taxon>
        <taxon>Betaproteobacteria</taxon>
        <taxon>Burkholderiales</taxon>
        <taxon>Comamonadaceae</taxon>
        <taxon>Variovorax</taxon>
    </lineage>
</organism>
<proteinExistence type="predicted"/>
<evidence type="ECO:0000313" key="2">
    <source>
        <dbReference type="EMBL" id="MEJ8823691.1"/>
    </source>
</evidence>
<dbReference type="InterPro" id="IPR017549">
    <property type="entry name" value="APMV_L690"/>
</dbReference>
<dbReference type="Proteomes" id="UP001363010">
    <property type="component" value="Unassembled WGS sequence"/>
</dbReference>
<dbReference type="RefSeq" id="WP_340364721.1">
    <property type="nucleotide sequence ID" value="NZ_JBBKZV010000009.1"/>
</dbReference>
<protein>
    <submittedName>
        <fullName evidence="2">TIGR03118 family protein</fullName>
    </submittedName>
</protein>
<keyword evidence="1" id="KW-0732">Signal</keyword>
<sequence length="389" mass="38749">MNAYRLKLCGIACAGSLMLAACGGGGGYSGGMVVLPIAGTATGTTTATAMSPVAGMSYVPTNLVSDLPAASNPYGSANSDPHLVNAWGVAFNPRGFVWVTNTGTSTSTLYDGTGAPQSLVVSIPAGAAGSALPTGIVFNSHQNFTVTKNGKSGASAFIFAGEAGTLSGWSPGVDMTNAVTVFDDGAAGTRYTGLGLASQGASDFLYAADFGHAKVDVFDTNFKKASMPGSFVDQAMPPGYAPFGVQAIGGLIYVSYAIQDAAARNAVAGAGQGAVDVFDAAGNLVKRLVPVGGVLNAPLGMAMAPGDFGTFSNALLVANVGDGKINAFDPTSGVMMGTLSTSDGNPVAIDGLRGIAFGNGLNNQPTNTLFFAAGPSGGIHGVYGRIDNH</sequence>
<dbReference type="PROSITE" id="PS51257">
    <property type="entry name" value="PROKAR_LIPOPROTEIN"/>
    <property type="match status" value="1"/>
</dbReference>
<accession>A0ABU8W0V1</accession>
<evidence type="ECO:0000256" key="1">
    <source>
        <dbReference type="SAM" id="SignalP"/>
    </source>
</evidence>
<dbReference type="SUPFAM" id="SSF63829">
    <property type="entry name" value="Calcium-dependent phosphotriesterase"/>
    <property type="match status" value="1"/>
</dbReference>
<dbReference type="InterPro" id="IPR015943">
    <property type="entry name" value="WD40/YVTN_repeat-like_dom_sf"/>
</dbReference>
<feature type="signal peptide" evidence="1">
    <location>
        <begin position="1"/>
        <end position="20"/>
    </location>
</feature>
<comment type="caution">
    <text evidence="2">The sequence shown here is derived from an EMBL/GenBank/DDBJ whole genome shotgun (WGS) entry which is preliminary data.</text>
</comment>
<name>A0ABU8W0V1_9BURK</name>
<dbReference type="EMBL" id="JBBKZV010000009">
    <property type="protein sequence ID" value="MEJ8823691.1"/>
    <property type="molecule type" value="Genomic_DNA"/>
</dbReference>
<feature type="chain" id="PRO_5045884707" evidence="1">
    <location>
        <begin position="21"/>
        <end position="389"/>
    </location>
</feature>
<evidence type="ECO:0000313" key="3">
    <source>
        <dbReference type="Proteomes" id="UP001363010"/>
    </source>
</evidence>
<keyword evidence="3" id="KW-1185">Reference proteome</keyword>